<gene>
    <name evidence="1" type="ORF">Agub_g4873</name>
</gene>
<dbReference type="AlphaFoldDB" id="A0AAD3HKB5"/>
<reference evidence="1 2" key="1">
    <citation type="journal article" date="2021" name="Sci. Rep.">
        <title>Genome sequencing of the multicellular alga Astrephomene provides insights into convergent evolution of germ-soma differentiation.</title>
        <authorList>
            <person name="Yamashita S."/>
            <person name="Yamamoto K."/>
            <person name="Matsuzaki R."/>
            <person name="Suzuki S."/>
            <person name="Yamaguchi H."/>
            <person name="Hirooka S."/>
            <person name="Minakuchi Y."/>
            <person name="Miyagishima S."/>
            <person name="Kawachi M."/>
            <person name="Toyoda A."/>
            <person name="Nozaki H."/>
        </authorList>
    </citation>
    <scope>NUCLEOTIDE SEQUENCE [LARGE SCALE GENOMIC DNA]</scope>
    <source>
        <strain evidence="1 2">NIES-4017</strain>
    </source>
</reference>
<evidence type="ECO:0000313" key="1">
    <source>
        <dbReference type="EMBL" id="GFR43761.1"/>
    </source>
</evidence>
<name>A0AAD3HKB5_9CHLO</name>
<proteinExistence type="predicted"/>
<sequence length="113" mass="12629">MASSKLNHLAPEFVPGSVKSNSSLSGYGQDTPYFYADPSYEEAVTSEELEELEACEEWVRTMAELDEMEREHLIATALSEAEPSQILEVEMRAFSMDAAGKRTQVAKRKGKKH</sequence>
<keyword evidence="2" id="KW-1185">Reference proteome</keyword>
<organism evidence="1 2">
    <name type="scientific">Astrephomene gubernaculifera</name>
    <dbReference type="NCBI Taxonomy" id="47775"/>
    <lineage>
        <taxon>Eukaryota</taxon>
        <taxon>Viridiplantae</taxon>
        <taxon>Chlorophyta</taxon>
        <taxon>core chlorophytes</taxon>
        <taxon>Chlorophyceae</taxon>
        <taxon>CS clade</taxon>
        <taxon>Chlamydomonadales</taxon>
        <taxon>Astrephomenaceae</taxon>
        <taxon>Astrephomene</taxon>
    </lineage>
</organism>
<protein>
    <submittedName>
        <fullName evidence="1">Uncharacterized protein</fullName>
    </submittedName>
</protein>
<accession>A0AAD3HKB5</accession>
<dbReference type="Proteomes" id="UP001054857">
    <property type="component" value="Unassembled WGS sequence"/>
</dbReference>
<comment type="caution">
    <text evidence="1">The sequence shown here is derived from an EMBL/GenBank/DDBJ whole genome shotgun (WGS) entry which is preliminary data.</text>
</comment>
<evidence type="ECO:0000313" key="2">
    <source>
        <dbReference type="Proteomes" id="UP001054857"/>
    </source>
</evidence>
<dbReference type="EMBL" id="BMAR01000006">
    <property type="protein sequence ID" value="GFR43761.1"/>
    <property type="molecule type" value="Genomic_DNA"/>
</dbReference>